<sequence length="363" mass="41671">MRVLLLSAYEAVSHRYWANSLMAEVTDVDWTLLSLPPRHFSWRIRGNPLSWWLKEYERLSQPYDVVLATSMVDIATLLGLFPHLGRARKIVYFHENQFAYPESSDQMPQVEAKMVNLYAALAADVLVFNTAYNRDSFFDGVRRFLKKMPENLPAAKPLERLRQSALVVPVPIAPATCSAAGNANPRRLIWNHRWEYDKNPEDFFAVLFKLSEQQVPFELAVLGQQFRDVPPVFAEAQARLAEHIICWGPQPEAEYRALLNGGGIAVSTTWHEFQGLAIMEAAQRGATPLVPDRLCFPELYPVQYRYDGTPEGLYLRLSAWLLEPNRQPALLDTQPWQWPSWRETYRQLLVEGGSNESIRRVGQ</sequence>
<feature type="domain" description="tRNA-queuosine alpha-mannosyltransferase N-terminal" evidence="7">
    <location>
        <begin position="2"/>
        <end position="172"/>
    </location>
</feature>
<evidence type="ECO:0000313" key="8">
    <source>
        <dbReference type="EMBL" id="QHD49978.1"/>
    </source>
</evidence>
<keyword evidence="3 8" id="KW-0808">Transferase</keyword>
<dbReference type="SUPFAM" id="SSF53756">
    <property type="entry name" value="UDP-Glycosyltransferase/glycogen phosphorylase"/>
    <property type="match status" value="1"/>
</dbReference>
<dbReference type="EMBL" id="CP024621">
    <property type="protein sequence ID" value="QHD49978.1"/>
    <property type="molecule type" value="Genomic_DNA"/>
</dbReference>
<reference evidence="8 9" key="1">
    <citation type="submission" date="2017-10" db="EMBL/GenBank/DDBJ databases">
        <title>Coral associated bacteria.</title>
        <authorList>
            <person name="Wang X."/>
        </authorList>
    </citation>
    <scope>NUCLEOTIDE SEQUENCE [LARGE SCALE GENOMIC DNA]</scope>
    <source>
        <strain evidence="8 9">SCSIO 43005</strain>
    </source>
</reference>
<comment type="similarity">
    <text evidence="1">Belongs to the glycosyltransferase group 1 family. Glycosyltransferase 4 subfamily.</text>
</comment>
<evidence type="ECO:0000313" key="9">
    <source>
        <dbReference type="Proteomes" id="UP000463949"/>
    </source>
</evidence>
<evidence type="ECO:0000256" key="2">
    <source>
        <dbReference type="ARBA" id="ARBA00022676"/>
    </source>
</evidence>
<dbReference type="KEGG" id="hmd:CTT34_09900"/>
<dbReference type="RefSeq" id="WP_159342293.1">
    <property type="nucleotide sequence ID" value="NZ_CP024621.1"/>
</dbReference>
<evidence type="ECO:0000256" key="5">
    <source>
        <dbReference type="ARBA" id="ARBA00044539"/>
    </source>
</evidence>
<evidence type="ECO:0000256" key="3">
    <source>
        <dbReference type="ARBA" id="ARBA00022679"/>
    </source>
</evidence>
<evidence type="ECO:0000256" key="4">
    <source>
        <dbReference type="ARBA" id="ARBA00044517"/>
    </source>
</evidence>
<dbReference type="AlphaFoldDB" id="A0A857GL01"/>
<dbReference type="Pfam" id="PF12038">
    <property type="entry name" value="QTMAN_N"/>
    <property type="match status" value="1"/>
</dbReference>
<protein>
    <recommendedName>
        <fullName evidence="5">tRNA-queuosine alpha-mannosyltransferase</fullName>
        <ecNumber evidence="4">2.4.1.110</ecNumber>
    </recommendedName>
</protein>
<keyword evidence="2" id="KW-0328">Glycosyltransferase</keyword>
<dbReference type="PANTHER" id="PTHR13615">
    <property type="entry name" value="GLYCOSYLTRANSFERASE-LIKE 1"/>
    <property type="match status" value="1"/>
</dbReference>
<evidence type="ECO:0000259" key="7">
    <source>
        <dbReference type="Pfam" id="PF12038"/>
    </source>
</evidence>
<dbReference type="GO" id="GO:0016438">
    <property type="term" value="F:tRNA-queuosine(34) beta-mannosyltransferase activity"/>
    <property type="evidence" value="ECO:0007669"/>
    <property type="project" value="UniProtKB-EC"/>
</dbReference>
<dbReference type="Proteomes" id="UP000463949">
    <property type="component" value="Chromosome"/>
</dbReference>
<organism evidence="8 9">
    <name type="scientific">Vreelandella aquamarina</name>
    <dbReference type="NCBI Taxonomy" id="77097"/>
    <lineage>
        <taxon>Bacteria</taxon>
        <taxon>Pseudomonadati</taxon>
        <taxon>Pseudomonadota</taxon>
        <taxon>Gammaproteobacteria</taxon>
        <taxon>Oceanospirillales</taxon>
        <taxon>Halomonadaceae</taxon>
        <taxon>Vreelandella</taxon>
    </lineage>
</organism>
<comment type="catalytic activity">
    <reaction evidence="6">
        <text>queuosine(34) in tRNA(Asp) + GDP-alpha-D-mannose = O-4''-alpha-D-mannosylqueuosine(34) in tRNA(Asp) + GDP + H(+)</text>
        <dbReference type="Rhea" id="RHEA:12885"/>
        <dbReference type="Rhea" id="RHEA-COMP:18572"/>
        <dbReference type="Rhea" id="RHEA-COMP:18581"/>
        <dbReference type="ChEBI" id="CHEBI:15378"/>
        <dbReference type="ChEBI" id="CHEBI:57527"/>
        <dbReference type="ChEBI" id="CHEBI:58189"/>
        <dbReference type="ChEBI" id="CHEBI:194431"/>
        <dbReference type="ChEBI" id="CHEBI:194442"/>
        <dbReference type="EC" id="2.4.1.110"/>
    </reaction>
    <physiologicalReaction direction="left-to-right" evidence="6">
        <dbReference type="Rhea" id="RHEA:12886"/>
    </physiologicalReaction>
</comment>
<accession>A0A857GL01</accession>
<dbReference type="Gene3D" id="3.40.50.2000">
    <property type="entry name" value="Glycogen Phosphorylase B"/>
    <property type="match status" value="1"/>
</dbReference>
<name>A0A857GL01_9GAMM</name>
<dbReference type="OrthoDB" id="9792163at2"/>
<dbReference type="EC" id="2.4.1.110" evidence="4"/>
<evidence type="ECO:0000256" key="1">
    <source>
        <dbReference type="ARBA" id="ARBA00009481"/>
    </source>
</evidence>
<dbReference type="PANTHER" id="PTHR13615:SF3">
    <property type="entry name" value="GLYCOSYLTRANSFERASE-LIKE DOMAIN-CONTAINING PROTEIN 1"/>
    <property type="match status" value="1"/>
</dbReference>
<proteinExistence type="inferred from homology"/>
<gene>
    <name evidence="8" type="ORF">CTT34_09900</name>
</gene>
<evidence type="ECO:0000256" key="6">
    <source>
        <dbReference type="ARBA" id="ARBA00048439"/>
    </source>
</evidence>
<dbReference type="InterPro" id="IPR022701">
    <property type="entry name" value="QTMAN_N"/>
</dbReference>
<dbReference type="InterPro" id="IPR051862">
    <property type="entry name" value="GT-like_domain_containing_1"/>
</dbReference>